<accession>A0A7Z0WHV7</accession>
<evidence type="ECO:0000256" key="2">
    <source>
        <dbReference type="ARBA" id="ARBA00023125"/>
    </source>
</evidence>
<dbReference type="Pfam" id="PF00440">
    <property type="entry name" value="TetR_N"/>
    <property type="match status" value="1"/>
</dbReference>
<dbReference type="Pfam" id="PF13305">
    <property type="entry name" value="TetR_C_33"/>
    <property type="match status" value="1"/>
</dbReference>
<comment type="caution">
    <text evidence="6">The sequence shown here is derived from an EMBL/GenBank/DDBJ whole genome shotgun (WGS) entry which is preliminary data.</text>
</comment>
<dbReference type="PRINTS" id="PR00455">
    <property type="entry name" value="HTHTETR"/>
</dbReference>
<dbReference type="OrthoDB" id="3173376at2"/>
<evidence type="ECO:0000313" key="7">
    <source>
        <dbReference type="Proteomes" id="UP000185696"/>
    </source>
</evidence>
<dbReference type="GO" id="GO:0000976">
    <property type="term" value="F:transcription cis-regulatory region binding"/>
    <property type="evidence" value="ECO:0007669"/>
    <property type="project" value="TreeGrafter"/>
</dbReference>
<proteinExistence type="predicted"/>
<reference evidence="6 7" key="1">
    <citation type="submission" date="2016-12" db="EMBL/GenBank/DDBJ databases">
        <title>The draft genome sequence of Actinophytocola xinjiangensis.</title>
        <authorList>
            <person name="Wang W."/>
            <person name="Yuan L."/>
        </authorList>
    </citation>
    <scope>NUCLEOTIDE SEQUENCE [LARGE SCALE GENOMIC DNA]</scope>
    <source>
        <strain evidence="6 7">CGMCC 4.4663</strain>
    </source>
</reference>
<protein>
    <submittedName>
        <fullName evidence="6">TetR family transcriptional regulator</fullName>
    </submittedName>
</protein>
<name>A0A7Z0WHV7_9PSEU</name>
<dbReference type="PROSITE" id="PS50977">
    <property type="entry name" value="HTH_TETR_2"/>
    <property type="match status" value="1"/>
</dbReference>
<dbReference type="EMBL" id="MSIF01000015">
    <property type="protein sequence ID" value="OLF07608.1"/>
    <property type="molecule type" value="Genomic_DNA"/>
</dbReference>
<dbReference type="Gene3D" id="1.10.357.10">
    <property type="entry name" value="Tetracycline Repressor, domain 2"/>
    <property type="match status" value="1"/>
</dbReference>
<dbReference type="AlphaFoldDB" id="A0A7Z0WHV7"/>
<keyword evidence="3" id="KW-0804">Transcription</keyword>
<organism evidence="6 7">
    <name type="scientific">Actinophytocola xinjiangensis</name>
    <dbReference type="NCBI Taxonomy" id="485602"/>
    <lineage>
        <taxon>Bacteria</taxon>
        <taxon>Bacillati</taxon>
        <taxon>Actinomycetota</taxon>
        <taxon>Actinomycetes</taxon>
        <taxon>Pseudonocardiales</taxon>
        <taxon>Pseudonocardiaceae</taxon>
    </lineage>
</organism>
<keyword evidence="7" id="KW-1185">Reference proteome</keyword>
<feature type="DNA-binding region" description="H-T-H motif" evidence="4">
    <location>
        <begin position="32"/>
        <end position="51"/>
    </location>
</feature>
<dbReference type="RefSeq" id="WP_075135847.1">
    <property type="nucleotide sequence ID" value="NZ_MSIF01000015.1"/>
</dbReference>
<keyword evidence="1" id="KW-0805">Transcription regulation</keyword>
<feature type="domain" description="HTH tetR-type" evidence="5">
    <location>
        <begin position="9"/>
        <end position="69"/>
    </location>
</feature>
<gene>
    <name evidence="6" type="ORF">BLA60_27230</name>
</gene>
<dbReference type="InterPro" id="IPR009057">
    <property type="entry name" value="Homeodomain-like_sf"/>
</dbReference>
<dbReference type="InterPro" id="IPR036271">
    <property type="entry name" value="Tet_transcr_reg_TetR-rel_C_sf"/>
</dbReference>
<dbReference type="GO" id="GO:0003700">
    <property type="term" value="F:DNA-binding transcription factor activity"/>
    <property type="evidence" value="ECO:0007669"/>
    <property type="project" value="TreeGrafter"/>
</dbReference>
<dbReference type="SUPFAM" id="SSF48498">
    <property type="entry name" value="Tetracyclin repressor-like, C-terminal domain"/>
    <property type="match status" value="1"/>
</dbReference>
<sequence>MTRTTYHHGDLHRVLIDAALELIAERGPNAVSLRDLARAAGVSHAAPAHHFGDKAGLFTAIATQGQLLLADRLAADLADGRDLRRLGASYVRFAADHPSHFEVMYRPDLYHQDDPDLAAARTRAGDLLRSAIPGDGRVADRRMLAAWSIAHGFATLRRTGNLDRLLAGSDPDTEFAEMAGLLDLTP</sequence>
<keyword evidence="2 4" id="KW-0238">DNA-binding</keyword>
<dbReference type="InterPro" id="IPR050109">
    <property type="entry name" value="HTH-type_TetR-like_transc_reg"/>
</dbReference>
<evidence type="ECO:0000256" key="1">
    <source>
        <dbReference type="ARBA" id="ARBA00023015"/>
    </source>
</evidence>
<dbReference type="SUPFAM" id="SSF46689">
    <property type="entry name" value="Homeodomain-like"/>
    <property type="match status" value="1"/>
</dbReference>
<dbReference type="Proteomes" id="UP000185696">
    <property type="component" value="Unassembled WGS sequence"/>
</dbReference>
<evidence type="ECO:0000256" key="3">
    <source>
        <dbReference type="ARBA" id="ARBA00023163"/>
    </source>
</evidence>
<evidence type="ECO:0000259" key="5">
    <source>
        <dbReference type="PROSITE" id="PS50977"/>
    </source>
</evidence>
<evidence type="ECO:0000256" key="4">
    <source>
        <dbReference type="PROSITE-ProRule" id="PRU00335"/>
    </source>
</evidence>
<dbReference type="InterPro" id="IPR025996">
    <property type="entry name" value="MT1864/Rv1816-like_C"/>
</dbReference>
<dbReference type="PANTHER" id="PTHR30055:SF220">
    <property type="entry name" value="TETR-FAMILY REGULATORY PROTEIN"/>
    <property type="match status" value="1"/>
</dbReference>
<dbReference type="InterPro" id="IPR001647">
    <property type="entry name" value="HTH_TetR"/>
</dbReference>
<dbReference type="PANTHER" id="PTHR30055">
    <property type="entry name" value="HTH-TYPE TRANSCRIPTIONAL REGULATOR RUTR"/>
    <property type="match status" value="1"/>
</dbReference>
<evidence type="ECO:0000313" key="6">
    <source>
        <dbReference type="EMBL" id="OLF07608.1"/>
    </source>
</evidence>